<dbReference type="PANTHER" id="PTHR47981:SF20">
    <property type="entry name" value="RAS-RELATED PROTEIN RAB-7A"/>
    <property type="match status" value="1"/>
</dbReference>
<dbReference type="PANTHER" id="PTHR47981">
    <property type="entry name" value="RAB FAMILY"/>
    <property type="match status" value="1"/>
</dbReference>
<evidence type="ECO:0000256" key="3">
    <source>
        <dbReference type="ARBA" id="ARBA00023134"/>
    </source>
</evidence>
<dbReference type="SMART" id="SM00175">
    <property type="entry name" value="RAB"/>
    <property type="match status" value="1"/>
</dbReference>
<dbReference type="Pfam" id="PF00071">
    <property type="entry name" value="Ras"/>
    <property type="match status" value="1"/>
</dbReference>
<evidence type="ECO:0000313" key="4">
    <source>
        <dbReference type="EMBL" id="QHS86717.1"/>
    </source>
</evidence>
<dbReference type="AlphaFoldDB" id="A0A6C0B3C3"/>
<dbReference type="GO" id="GO:0005525">
    <property type="term" value="F:GTP binding"/>
    <property type="evidence" value="ECO:0007669"/>
    <property type="project" value="UniProtKB-KW"/>
</dbReference>
<accession>A0A6C0B3C3</accession>
<keyword evidence="3" id="KW-0342">GTP-binding</keyword>
<protein>
    <submittedName>
        <fullName evidence="4">Uncharacterized protein</fullName>
    </submittedName>
</protein>
<dbReference type="CDD" id="cd00154">
    <property type="entry name" value="Rab"/>
    <property type="match status" value="1"/>
</dbReference>
<dbReference type="SMART" id="SM00173">
    <property type="entry name" value="RAS"/>
    <property type="match status" value="1"/>
</dbReference>
<dbReference type="GO" id="GO:0003924">
    <property type="term" value="F:GTPase activity"/>
    <property type="evidence" value="ECO:0007669"/>
    <property type="project" value="InterPro"/>
</dbReference>
<dbReference type="EMBL" id="MN739060">
    <property type="protein sequence ID" value="QHS86717.1"/>
    <property type="molecule type" value="Genomic_DNA"/>
</dbReference>
<dbReference type="SUPFAM" id="SSF52540">
    <property type="entry name" value="P-loop containing nucleoside triphosphate hydrolases"/>
    <property type="match status" value="1"/>
</dbReference>
<dbReference type="NCBIfam" id="TIGR00231">
    <property type="entry name" value="small_GTP"/>
    <property type="match status" value="1"/>
</dbReference>
<evidence type="ECO:0000256" key="1">
    <source>
        <dbReference type="ARBA" id="ARBA00006270"/>
    </source>
</evidence>
<evidence type="ECO:0000256" key="2">
    <source>
        <dbReference type="ARBA" id="ARBA00022741"/>
    </source>
</evidence>
<dbReference type="Gene3D" id="3.40.50.300">
    <property type="entry name" value="P-loop containing nucleotide triphosphate hydrolases"/>
    <property type="match status" value="1"/>
</dbReference>
<reference evidence="4" key="1">
    <citation type="journal article" date="2020" name="Nature">
        <title>Giant virus diversity and host interactions through global metagenomics.</title>
        <authorList>
            <person name="Schulz F."/>
            <person name="Roux S."/>
            <person name="Paez-Espino D."/>
            <person name="Jungbluth S."/>
            <person name="Walsh D.A."/>
            <person name="Denef V.J."/>
            <person name="McMahon K.D."/>
            <person name="Konstantinidis K.T."/>
            <person name="Eloe-Fadrosh E.A."/>
            <person name="Kyrpides N.C."/>
            <person name="Woyke T."/>
        </authorList>
    </citation>
    <scope>NUCLEOTIDE SEQUENCE</scope>
    <source>
        <strain evidence="4">GVMAG-M-3300009422-16</strain>
    </source>
</reference>
<dbReference type="FunFam" id="3.40.50.300:FF:001447">
    <property type="entry name" value="Ras-related protein Rab-1B"/>
    <property type="match status" value="1"/>
</dbReference>
<sequence>MNEIIRLKCVLLGNANAGKSSLVFRYIKNDFTSKCQTTVGCSFNSKELELDNKIVKLDIWDTAGQEKYRSLLPLYYKKAKLVLLCFDLSVYEPNLKKDLIYWFGQLDNNSEVEDRVTFFVGTKADIKCVEVDTQLRELQDCYPGIIYIETSAKEGTNISYLFEYAVKDVISKIKAPIVIDDMVEFPIITEEETGCFKCAIS</sequence>
<dbReference type="PROSITE" id="PS51419">
    <property type="entry name" value="RAB"/>
    <property type="match status" value="1"/>
</dbReference>
<name>A0A6C0B3C3_9ZZZZ</name>
<keyword evidence="2" id="KW-0547">Nucleotide-binding</keyword>
<dbReference type="InterPro" id="IPR027417">
    <property type="entry name" value="P-loop_NTPase"/>
</dbReference>
<proteinExistence type="inferred from homology"/>
<organism evidence="4">
    <name type="scientific">viral metagenome</name>
    <dbReference type="NCBI Taxonomy" id="1070528"/>
    <lineage>
        <taxon>unclassified sequences</taxon>
        <taxon>metagenomes</taxon>
        <taxon>organismal metagenomes</taxon>
    </lineage>
</organism>
<dbReference type="InterPro" id="IPR001806">
    <property type="entry name" value="Small_GTPase"/>
</dbReference>
<dbReference type="SMART" id="SM00174">
    <property type="entry name" value="RHO"/>
    <property type="match status" value="1"/>
</dbReference>
<comment type="similarity">
    <text evidence="1">Belongs to the small GTPase superfamily. Rab family.</text>
</comment>
<dbReference type="PRINTS" id="PR00449">
    <property type="entry name" value="RASTRNSFRMNG"/>
</dbReference>
<dbReference type="InterPro" id="IPR005225">
    <property type="entry name" value="Small_GTP-bd"/>
</dbReference>